<dbReference type="InterPro" id="IPR057024">
    <property type="entry name" value="Znr_FGT1_1"/>
</dbReference>
<reference evidence="5" key="1">
    <citation type="journal article" date="2005" name="Nature">
        <title>The map-based sequence of the rice genome.</title>
        <authorList>
            <consortium name="International rice genome sequencing project (IRGSP)"/>
            <person name="Matsumoto T."/>
            <person name="Wu J."/>
            <person name="Kanamori H."/>
            <person name="Katayose Y."/>
            <person name="Fujisawa M."/>
            <person name="Namiki N."/>
            <person name="Mizuno H."/>
            <person name="Yamamoto K."/>
            <person name="Antonio B.A."/>
            <person name="Baba T."/>
            <person name="Sakata K."/>
            <person name="Nagamura Y."/>
            <person name="Aoki H."/>
            <person name="Arikawa K."/>
            <person name="Arita K."/>
            <person name="Bito T."/>
            <person name="Chiden Y."/>
            <person name="Fujitsuka N."/>
            <person name="Fukunaka R."/>
            <person name="Hamada M."/>
            <person name="Harada C."/>
            <person name="Hayashi A."/>
            <person name="Hijishita S."/>
            <person name="Honda M."/>
            <person name="Hosokawa S."/>
            <person name="Ichikawa Y."/>
            <person name="Idonuma A."/>
            <person name="Iijima M."/>
            <person name="Ikeda M."/>
            <person name="Ikeno M."/>
            <person name="Ito K."/>
            <person name="Ito S."/>
            <person name="Ito T."/>
            <person name="Ito Y."/>
            <person name="Ito Y."/>
            <person name="Iwabuchi A."/>
            <person name="Kamiya K."/>
            <person name="Karasawa W."/>
            <person name="Kurita K."/>
            <person name="Katagiri S."/>
            <person name="Kikuta A."/>
            <person name="Kobayashi H."/>
            <person name="Kobayashi N."/>
            <person name="Machita K."/>
            <person name="Maehara T."/>
            <person name="Masukawa M."/>
            <person name="Mizubayashi T."/>
            <person name="Mukai Y."/>
            <person name="Nagasaki H."/>
            <person name="Nagata Y."/>
            <person name="Naito S."/>
            <person name="Nakashima M."/>
            <person name="Nakama Y."/>
            <person name="Nakamichi Y."/>
            <person name="Nakamura M."/>
            <person name="Meguro A."/>
            <person name="Negishi M."/>
            <person name="Ohta I."/>
            <person name="Ohta T."/>
            <person name="Okamoto M."/>
            <person name="Ono N."/>
            <person name="Saji S."/>
            <person name="Sakaguchi M."/>
            <person name="Sakai K."/>
            <person name="Shibata M."/>
            <person name="Shimokawa T."/>
            <person name="Song J."/>
            <person name="Takazaki Y."/>
            <person name="Terasawa K."/>
            <person name="Tsugane M."/>
            <person name="Tsuji K."/>
            <person name="Ueda S."/>
            <person name="Waki K."/>
            <person name="Yamagata H."/>
            <person name="Yamamoto M."/>
            <person name="Yamamoto S."/>
            <person name="Yamane H."/>
            <person name="Yoshiki S."/>
            <person name="Yoshihara R."/>
            <person name="Yukawa K."/>
            <person name="Zhong H."/>
            <person name="Yano M."/>
            <person name="Yuan Q."/>
            <person name="Ouyang S."/>
            <person name="Liu J."/>
            <person name="Jones K.M."/>
            <person name="Gansberger K."/>
            <person name="Moffat K."/>
            <person name="Hill J."/>
            <person name="Bera J."/>
            <person name="Fadrosh D."/>
            <person name="Jin S."/>
            <person name="Johri S."/>
            <person name="Kim M."/>
            <person name="Overton L."/>
            <person name="Reardon M."/>
            <person name="Tsitrin T."/>
            <person name="Vuong H."/>
            <person name="Weaver B."/>
            <person name="Ciecko A."/>
            <person name="Tallon L."/>
            <person name="Jackson J."/>
            <person name="Pai G."/>
            <person name="Aken S.V."/>
            <person name="Utterback T."/>
            <person name="Reidmuller S."/>
            <person name="Feldblyum T."/>
            <person name="Hsiao J."/>
            <person name="Zismann V."/>
            <person name="Iobst S."/>
            <person name="de Vazeille A.R."/>
            <person name="Buell C.R."/>
            <person name="Ying K."/>
            <person name="Li Y."/>
            <person name="Lu T."/>
            <person name="Huang Y."/>
            <person name="Zhao Q."/>
            <person name="Feng Q."/>
            <person name="Zhang L."/>
            <person name="Zhu J."/>
            <person name="Weng Q."/>
            <person name="Mu J."/>
            <person name="Lu Y."/>
            <person name="Fan D."/>
            <person name="Liu Y."/>
            <person name="Guan J."/>
            <person name="Zhang Y."/>
            <person name="Yu S."/>
            <person name="Liu X."/>
            <person name="Zhang Y."/>
            <person name="Hong G."/>
            <person name="Han B."/>
            <person name="Choisne N."/>
            <person name="Demange N."/>
            <person name="Orjeda G."/>
            <person name="Samain S."/>
            <person name="Cattolico L."/>
            <person name="Pelletier E."/>
            <person name="Couloux A."/>
            <person name="Segurens B."/>
            <person name="Wincker P."/>
            <person name="D'Hont A."/>
            <person name="Scarpelli C."/>
            <person name="Weissenbach J."/>
            <person name="Salanoubat M."/>
            <person name="Quetier F."/>
            <person name="Yu Y."/>
            <person name="Kim H.R."/>
            <person name="Rambo T."/>
            <person name="Currie J."/>
            <person name="Collura K."/>
            <person name="Luo M."/>
            <person name="Yang T."/>
            <person name="Ammiraju J.S.S."/>
            <person name="Engler F."/>
            <person name="Soderlund C."/>
            <person name="Wing R.A."/>
            <person name="Palmer L.E."/>
            <person name="de la Bastide M."/>
            <person name="Spiegel L."/>
            <person name="Nascimento L."/>
            <person name="Zutavern T."/>
            <person name="O'Shaughnessy A."/>
            <person name="Dike S."/>
            <person name="Dedhia N."/>
            <person name="Preston R."/>
            <person name="Balija V."/>
            <person name="McCombie W.R."/>
            <person name="Chow T."/>
            <person name="Chen H."/>
            <person name="Chung M."/>
            <person name="Chen C."/>
            <person name="Shaw J."/>
            <person name="Wu H."/>
            <person name="Hsiao K."/>
            <person name="Chao Y."/>
            <person name="Chu M."/>
            <person name="Cheng C."/>
            <person name="Hour A."/>
            <person name="Lee P."/>
            <person name="Lin S."/>
            <person name="Lin Y."/>
            <person name="Liou J."/>
            <person name="Liu S."/>
            <person name="Hsing Y."/>
            <person name="Raghuvanshi S."/>
            <person name="Mohanty A."/>
            <person name="Bharti A.K."/>
            <person name="Gaur A."/>
            <person name="Gupta V."/>
            <person name="Kumar D."/>
            <person name="Ravi V."/>
            <person name="Vij S."/>
            <person name="Kapur A."/>
            <person name="Khurana P."/>
            <person name="Khurana P."/>
            <person name="Khurana J.P."/>
            <person name="Tyagi A.K."/>
            <person name="Gaikwad K."/>
            <person name="Singh A."/>
            <person name="Dalal V."/>
            <person name="Srivastava S."/>
            <person name="Dixit A."/>
            <person name="Pal A.K."/>
            <person name="Ghazi I.A."/>
            <person name="Yadav M."/>
            <person name="Pandit A."/>
            <person name="Bhargava A."/>
            <person name="Sureshbabu K."/>
            <person name="Batra K."/>
            <person name="Sharma T.R."/>
            <person name="Mohapatra T."/>
            <person name="Singh N.K."/>
            <person name="Messing J."/>
            <person name="Nelson A.B."/>
            <person name="Fuks G."/>
            <person name="Kavchok S."/>
            <person name="Keizer G."/>
            <person name="Linton E."/>
            <person name="Llaca V."/>
            <person name="Song R."/>
            <person name="Tanyolac B."/>
            <person name="Young S."/>
            <person name="Ho-Il K."/>
            <person name="Hahn J.H."/>
            <person name="Sangsakoo G."/>
            <person name="Vanavichit A."/>
            <person name="de Mattos Luiz.A.T."/>
            <person name="Zimmer P.D."/>
            <person name="Malone G."/>
            <person name="Dellagostin O."/>
            <person name="de Oliveira A.C."/>
            <person name="Bevan M."/>
            <person name="Bancroft I."/>
            <person name="Minx P."/>
            <person name="Cordum H."/>
            <person name="Wilson R."/>
            <person name="Cheng Z."/>
            <person name="Jin W."/>
            <person name="Jiang J."/>
            <person name="Leong S.A."/>
            <person name="Iwama H."/>
            <person name="Gojobori T."/>
            <person name="Itoh T."/>
            <person name="Niimura Y."/>
            <person name="Fujii Y."/>
            <person name="Habara T."/>
            <person name="Sakai H."/>
            <person name="Sato Y."/>
            <person name="Wilson G."/>
            <person name="Kumar K."/>
            <person name="McCouch S."/>
            <person name="Juretic N."/>
            <person name="Hoen D."/>
            <person name="Wright S."/>
            <person name="Bruskiewich R."/>
            <person name="Bureau T."/>
            <person name="Miyao A."/>
            <person name="Hirochika H."/>
            <person name="Nishikawa T."/>
            <person name="Kadowaki K."/>
            <person name="Sugiura M."/>
            <person name="Burr B."/>
            <person name="Sasaki T."/>
        </authorList>
    </citation>
    <scope>NUCLEOTIDE SEQUENCE [LARGE SCALE GENOMIC DNA]</scope>
    <source>
        <strain evidence="5">cv. Nipponbare</strain>
    </source>
</reference>
<keyword evidence="5" id="KW-1185">Reference proteome</keyword>
<proteinExistence type="predicted"/>
<feature type="region of interest" description="Disordered" evidence="1">
    <location>
        <begin position="506"/>
        <end position="531"/>
    </location>
</feature>
<dbReference type="InterPro" id="IPR057025">
    <property type="entry name" value="Znr_FGT1_2"/>
</dbReference>
<evidence type="ECO:0000313" key="4">
    <source>
        <dbReference type="EMBL" id="BAS90944.1"/>
    </source>
</evidence>
<reference evidence="4 5" key="2">
    <citation type="journal article" date="2013" name="Plant Cell Physiol.">
        <title>Rice Annotation Project Database (RAP-DB): an integrative and interactive database for rice genomics.</title>
        <authorList>
            <person name="Sakai H."/>
            <person name="Lee S.S."/>
            <person name="Tanaka T."/>
            <person name="Numa H."/>
            <person name="Kim J."/>
            <person name="Kawahara Y."/>
            <person name="Wakimoto H."/>
            <person name="Yang C.C."/>
            <person name="Iwamoto M."/>
            <person name="Abe T."/>
            <person name="Yamada Y."/>
            <person name="Muto A."/>
            <person name="Inokuchi H."/>
            <person name="Ikemura T."/>
            <person name="Matsumoto T."/>
            <person name="Sasaki T."/>
            <person name="Itoh T."/>
        </authorList>
    </citation>
    <scope>NUCLEOTIDE SEQUENCE [LARGE SCALE GENOMIC DNA]</scope>
    <source>
        <strain evidence="5">cv. Nipponbare</strain>
    </source>
</reference>
<dbReference type="Proteomes" id="UP000059680">
    <property type="component" value="Chromosome 4"/>
</dbReference>
<protein>
    <submittedName>
        <fullName evidence="4">Os04g0610200 protein</fullName>
    </submittedName>
</protein>
<feature type="region of interest" description="Disordered" evidence="1">
    <location>
        <begin position="186"/>
        <end position="234"/>
    </location>
</feature>
<dbReference type="FunCoup" id="A0A0P0WEM3">
    <property type="interactions" value="423"/>
</dbReference>
<dbReference type="KEGG" id="osa:4336945"/>
<dbReference type="InParanoid" id="A0A0P0WEM3"/>
<evidence type="ECO:0000256" key="1">
    <source>
        <dbReference type="SAM" id="MobiDB-lite"/>
    </source>
</evidence>
<feature type="region of interest" description="Disordered" evidence="1">
    <location>
        <begin position="572"/>
        <end position="616"/>
    </location>
</feature>
<feature type="region of interest" description="Disordered" evidence="1">
    <location>
        <begin position="999"/>
        <end position="1030"/>
    </location>
</feature>
<evidence type="ECO:0000259" key="3">
    <source>
        <dbReference type="Pfam" id="PF23548"/>
    </source>
</evidence>
<accession>A0A0P0WEM3</accession>
<gene>
    <name evidence="4" type="ordered locus">Os04g0610200</name>
    <name evidence="4" type="ORF">OSNPB_040610200</name>
</gene>
<dbReference type="Pfam" id="PF23547">
    <property type="entry name" value="Zn_ribbon_FGT1_1"/>
    <property type="match status" value="1"/>
</dbReference>
<evidence type="ECO:0000259" key="2">
    <source>
        <dbReference type="Pfam" id="PF23547"/>
    </source>
</evidence>
<name>A0A0P0WEM3_ORYSJ</name>
<reference evidence="4 5" key="3">
    <citation type="journal article" date="2013" name="Rice">
        <title>Improvement of the Oryza sativa Nipponbare reference genome using next generation sequence and optical map data.</title>
        <authorList>
            <person name="Kawahara Y."/>
            <person name="de la Bastide M."/>
            <person name="Hamilton J.P."/>
            <person name="Kanamori H."/>
            <person name="McCombie W.R."/>
            <person name="Ouyang S."/>
            <person name="Schwartz D.C."/>
            <person name="Tanaka T."/>
            <person name="Wu J."/>
            <person name="Zhou S."/>
            <person name="Childs K.L."/>
            <person name="Davidson R.M."/>
            <person name="Lin H."/>
            <person name="Quesada-Ocampo L."/>
            <person name="Vaillancourt B."/>
            <person name="Sakai H."/>
            <person name="Lee S.S."/>
            <person name="Kim J."/>
            <person name="Numa H."/>
            <person name="Itoh T."/>
            <person name="Buell C.R."/>
            <person name="Matsumoto T."/>
        </authorList>
    </citation>
    <scope>NUCLEOTIDE SEQUENCE [LARGE SCALE GENOMIC DNA]</scope>
    <source>
        <strain evidence="5">cv. Nipponbare</strain>
    </source>
</reference>
<sequence>MAPPPGILEVRCAGCGETLEVEHGLTEFACPDCGMAQALPPELMPPRPRRALPLPGRASVVPSAVPAPATATAAAPPTRVSCGGCAAVLSVPHGPGRFSCPLCGAEIAPPPPLAAVVSVVAPPAAIPITSNRPAMTSEVLNGNSNQPTLAGQVQKSIIPEQYYKHSFREESFSSFRVDSRTQIPDVGRLQNECVNPSADREESRTEPPNGTMTKPGKKKTTSASGPKSHPAGKLQEEHISKAIHASRAQGMPSNSVGGGFHNGMIAVHNKQKTGHIAAPSAIEHEQINTLHQVCDKQQPGENSSDLVHVEQVQVACKAVQNNKKGTKYTKGNQKRQGKSPLNYSTELPHLRRSQRLTKGSPDPIDIEPIHRIYASPNQNQSETPPIERAIDDTYHISPNQHRYPQSVSNKLDNADATTPALNHSMQQKERIPQCYSQMYSPESRWVLPNRSSNSCHEHEMPNESFDGIVQLDSSDDEVHSIPLENQNQDMDGQLEQQACAGKNLSEHGRQKNGFIGSSGDAKHHGGLSSGMGTRHQMNLAASCSRLAVLLPVADATPLPTISSPSSFEKLPVNCSSPTTPHQHHQPSPIYSQDARNGDMLSASVSKSSKKRRGRAPAVLMEPRKEADRPVLTPCGAENWTVHPSCLKVTTTLSLLIKQNYPGTYVSVGTNGQPCELAVFHWHQCPSDIRDTVLDEFLKRYKWSPGQEEECRKIFDRKAVRQLVNLFCYEKQRVRDLLAKKAKRSSTVVRASRSLEEGDGREDSEEQHGDESVLVLELDDPLNWKPFVPEWMQPKWWEKLCDHWAKDEVMKVSYQKRKNRNAGNPPCNASGSQSIAMHQQFTSIDNGRKLVSDIDPSTKINSDKGGIIDKKILRTEDTTYEHTAEAREPVQEHMGGCKRGRYYCDTGVRKKVQTDSLPKSSPGCSSNHGQGQPPMFTHEQVQQMINQALQGLNETWEKKFLSLEQNMRSMSKSRIILDGPKKGSLAAVAGDKRCQLSCQDTLDSVDGEKDPAGEGEDDPENQDYDDDEHWS</sequence>
<dbReference type="Pfam" id="PF23548">
    <property type="entry name" value="Zn_ribbon_FGT1_2"/>
    <property type="match status" value="1"/>
</dbReference>
<feature type="domain" description="FORGETTER1 first zinc ribbon" evidence="2">
    <location>
        <begin position="8"/>
        <end position="42"/>
    </location>
</feature>
<dbReference type="PaxDb" id="39947-A0A0P0WEM3"/>
<dbReference type="AlphaFoldDB" id="A0A0P0WEM3"/>
<dbReference type="PANTHER" id="PTHR33411:SF5">
    <property type="entry name" value="OS04G0610200 PROTEIN"/>
    <property type="match status" value="1"/>
</dbReference>
<dbReference type="OMA" id="NMRSMSK"/>
<dbReference type="OrthoDB" id="678544at2759"/>
<organism evidence="4 5">
    <name type="scientific">Oryza sativa subsp. japonica</name>
    <name type="common">Rice</name>
    <dbReference type="NCBI Taxonomy" id="39947"/>
    <lineage>
        <taxon>Eukaryota</taxon>
        <taxon>Viridiplantae</taxon>
        <taxon>Streptophyta</taxon>
        <taxon>Embryophyta</taxon>
        <taxon>Tracheophyta</taxon>
        <taxon>Spermatophyta</taxon>
        <taxon>Magnoliopsida</taxon>
        <taxon>Liliopsida</taxon>
        <taxon>Poales</taxon>
        <taxon>Poaceae</taxon>
        <taxon>BOP clade</taxon>
        <taxon>Oryzoideae</taxon>
        <taxon>Oryzeae</taxon>
        <taxon>Oryzinae</taxon>
        <taxon>Oryza</taxon>
        <taxon>Oryza sativa</taxon>
    </lineage>
</organism>
<feature type="region of interest" description="Disordered" evidence="1">
    <location>
        <begin position="912"/>
        <end position="934"/>
    </location>
</feature>
<evidence type="ECO:0000313" key="5">
    <source>
        <dbReference type="Proteomes" id="UP000059680"/>
    </source>
</evidence>
<feature type="region of interest" description="Disordered" evidence="1">
    <location>
        <begin position="748"/>
        <end position="769"/>
    </location>
</feature>
<dbReference type="eggNOG" id="KOG1513">
    <property type="taxonomic scope" value="Eukaryota"/>
</dbReference>
<dbReference type="EMBL" id="AP014960">
    <property type="protein sequence ID" value="BAS90944.1"/>
    <property type="molecule type" value="Genomic_DNA"/>
</dbReference>
<feature type="domain" description="FORGETTER1 second zinc ribbon" evidence="3">
    <location>
        <begin position="79"/>
        <end position="108"/>
    </location>
</feature>
<feature type="compositionally biased region" description="Acidic residues" evidence="1">
    <location>
        <begin position="1012"/>
        <end position="1030"/>
    </location>
</feature>
<feature type="compositionally biased region" description="Polar residues" evidence="1">
    <location>
        <begin position="913"/>
        <end position="929"/>
    </location>
</feature>
<feature type="region of interest" description="Disordered" evidence="1">
    <location>
        <begin position="325"/>
        <end position="344"/>
    </location>
</feature>
<feature type="compositionally biased region" description="Low complexity" evidence="1">
    <location>
        <begin position="575"/>
        <end position="588"/>
    </location>
</feature>
<feature type="compositionally biased region" description="Basic residues" evidence="1">
    <location>
        <begin position="325"/>
        <end position="337"/>
    </location>
</feature>
<dbReference type="InterPro" id="IPR004252">
    <property type="entry name" value="Probable_transposase_24"/>
</dbReference>
<dbReference type="Pfam" id="PF03004">
    <property type="entry name" value="Transposase_24"/>
    <property type="match status" value="1"/>
</dbReference>
<dbReference type="PANTHER" id="PTHR33411">
    <property type="entry name" value="OS08G0392500 PROTEIN"/>
    <property type="match status" value="1"/>
</dbReference>
<dbReference type="Gramene" id="Os04t0610200-01">
    <property type="protein sequence ID" value="Os04t0610200-01"/>
    <property type="gene ID" value="Os04g0610200"/>
</dbReference>